<evidence type="ECO:0000259" key="2">
    <source>
        <dbReference type="PROSITE" id="PS50048"/>
    </source>
</evidence>
<dbReference type="CDD" id="cd00067">
    <property type="entry name" value="GAL4"/>
    <property type="match status" value="1"/>
</dbReference>
<dbReference type="FunCoup" id="A0A2J6TCE5">
    <property type="interactions" value="636"/>
</dbReference>
<keyword evidence="4" id="KW-1185">Reference proteome</keyword>
<dbReference type="OrthoDB" id="5386330at2759"/>
<dbReference type="InterPro" id="IPR021858">
    <property type="entry name" value="Fun_TF"/>
</dbReference>
<dbReference type="GeneID" id="36586149"/>
<evidence type="ECO:0000256" key="1">
    <source>
        <dbReference type="ARBA" id="ARBA00023242"/>
    </source>
</evidence>
<dbReference type="GO" id="GO:0008270">
    <property type="term" value="F:zinc ion binding"/>
    <property type="evidence" value="ECO:0007669"/>
    <property type="project" value="InterPro"/>
</dbReference>
<dbReference type="InterPro" id="IPR053157">
    <property type="entry name" value="Sterol_Uptake_Regulator"/>
</dbReference>
<dbReference type="InParanoid" id="A0A2J6TCE5"/>
<dbReference type="PRINTS" id="PR00755">
    <property type="entry name" value="AFLATOXINBRP"/>
</dbReference>
<dbReference type="Pfam" id="PF11951">
    <property type="entry name" value="Fungal_trans_2"/>
    <property type="match status" value="1"/>
</dbReference>
<proteinExistence type="predicted"/>
<organism evidence="3 4">
    <name type="scientific">Hyaloscypha bicolor E</name>
    <dbReference type="NCBI Taxonomy" id="1095630"/>
    <lineage>
        <taxon>Eukaryota</taxon>
        <taxon>Fungi</taxon>
        <taxon>Dikarya</taxon>
        <taxon>Ascomycota</taxon>
        <taxon>Pezizomycotina</taxon>
        <taxon>Leotiomycetes</taxon>
        <taxon>Helotiales</taxon>
        <taxon>Hyaloscyphaceae</taxon>
        <taxon>Hyaloscypha</taxon>
        <taxon>Hyaloscypha bicolor</taxon>
    </lineage>
</organism>
<dbReference type="GO" id="GO:0001228">
    <property type="term" value="F:DNA-binding transcription activator activity, RNA polymerase II-specific"/>
    <property type="evidence" value="ECO:0007669"/>
    <property type="project" value="TreeGrafter"/>
</dbReference>
<dbReference type="PANTHER" id="PTHR47784:SF5">
    <property type="entry name" value="STEROL UPTAKE CONTROL PROTEIN 2"/>
    <property type="match status" value="1"/>
</dbReference>
<keyword evidence="1" id="KW-0539">Nucleus</keyword>
<dbReference type="SMART" id="SM00066">
    <property type="entry name" value="GAL4"/>
    <property type="match status" value="1"/>
</dbReference>
<dbReference type="PROSITE" id="PS50048">
    <property type="entry name" value="ZN2_CY6_FUNGAL_2"/>
    <property type="match status" value="1"/>
</dbReference>
<dbReference type="STRING" id="1095630.A0A2J6TCE5"/>
<evidence type="ECO:0000313" key="3">
    <source>
        <dbReference type="EMBL" id="PMD60696.1"/>
    </source>
</evidence>
<dbReference type="RefSeq" id="XP_024737600.1">
    <property type="nucleotide sequence ID" value="XM_024878072.1"/>
</dbReference>
<name>A0A2J6TCE5_9HELO</name>
<dbReference type="PANTHER" id="PTHR47784">
    <property type="entry name" value="STEROL UPTAKE CONTROL PROTEIN 2"/>
    <property type="match status" value="1"/>
</dbReference>
<evidence type="ECO:0000313" key="4">
    <source>
        <dbReference type="Proteomes" id="UP000235371"/>
    </source>
</evidence>
<dbReference type="PROSITE" id="PS00463">
    <property type="entry name" value="ZN2_CY6_FUNGAL_1"/>
    <property type="match status" value="1"/>
</dbReference>
<dbReference type="InterPro" id="IPR036864">
    <property type="entry name" value="Zn2-C6_fun-type_DNA-bd_sf"/>
</dbReference>
<dbReference type="EMBL" id="KZ613788">
    <property type="protein sequence ID" value="PMD60696.1"/>
    <property type="molecule type" value="Genomic_DNA"/>
</dbReference>
<dbReference type="Gene3D" id="4.10.240.10">
    <property type="entry name" value="Zn(2)-C6 fungal-type DNA-binding domain"/>
    <property type="match status" value="1"/>
</dbReference>
<reference evidence="3 4" key="1">
    <citation type="submission" date="2016-04" db="EMBL/GenBank/DDBJ databases">
        <title>A degradative enzymes factory behind the ericoid mycorrhizal symbiosis.</title>
        <authorList>
            <consortium name="DOE Joint Genome Institute"/>
            <person name="Martino E."/>
            <person name="Morin E."/>
            <person name="Grelet G."/>
            <person name="Kuo A."/>
            <person name="Kohler A."/>
            <person name="Daghino S."/>
            <person name="Barry K."/>
            <person name="Choi C."/>
            <person name="Cichocki N."/>
            <person name="Clum A."/>
            <person name="Copeland A."/>
            <person name="Hainaut M."/>
            <person name="Haridas S."/>
            <person name="Labutti K."/>
            <person name="Lindquist E."/>
            <person name="Lipzen A."/>
            <person name="Khouja H.-R."/>
            <person name="Murat C."/>
            <person name="Ohm R."/>
            <person name="Olson A."/>
            <person name="Spatafora J."/>
            <person name="Veneault-Fourrey C."/>
            <person name="Henrissat B."/>
            <person name="Grigoriev I."/>
            <person name="Martin F."/>
            <person name="Perotto S."/>
        </authorList>
    </citation>
    <scope>NUCLEOTIDE SEQUENCE [LARGE SCALE GENOMIC DNA]</scope>
    <source>
        <strain evidence="3 4">E</strain>
    </source>
</reference>
<dbReference type="AlphaFoldDB" id="A0A2J6TCE5"/>
<sequence length="381" mass="44205">MRREHRKLRTGCKQCKRRRVKCDEAKPTCANCIRNKLKCNFEFLTPSLPRLRYTETREVVRPSSRRVLLSSSPFQDLNLRSTSLDLHSMELLHHYTSITCLTFGDDRRKWLWQKEIPQMAMTHDFLMHGLLAISALHLSILQPHRKEELTRRATLSEHLGLPSFRDFVSHNNPHNIHAVVAFAGFVVPYVCGSLETLTGRIPSLDDDHPHWFFAFRGLLQMVGKSWIVLRTGPFGSLLHRGPTFTLDTVENPDDVHLARVHQLLESSSHYSEEDLAVLEVCKAALDELRRLFACPHEPMRTRVMIAIHVWPGTVSQRFIEIMQERRPEALVILAHYCVLLKKVDSCWWLAGVGNRMLAAIDQALGQDWRPWIEWPLEYPLY</sequence>
<dbReference type="Pfam" id="PF00172">
    <property type="entry name" value="Zn_clus"/>
    <property type="match status" value="1"/>
</dbReference>
<dbReference type="Proteomes" id="UP000235371">
    <property type="component" value="Unassembled WGS sequence"/>
</dbReference>
<accession>A0A2J6TCE5</accession>
<feature type="domain" description="Zn(2)-C6 fungal-type" evidence="2">
    <location>
        <begin position="11"/>
        <end position="41"/>
    </location>
</feature>
<dbReference type="SUPFAM" id="SSF57701">
    <property type="entry name" value="Zn2/Cys6 DNA-binding domain"/>
    <property type="match status" value="1"/>
</dbReference>
<protein>
    <recommendedName>
        <fullName evidence="2">Zn(2)-C6 fungal-type domain-containing protein</fullName>
    </recommendedName>
</protein>
<dbReference type="InterPro" id="IPR001138">
    <property type="entry name" value="Zn2Cys6_DnaBD"/>
</dbReference>
<gene>
    <name evidence="3" type="ORF">K444DRAFT_588703</name>
</gene>